<feature type="signal peptide" evidence="1">
    <location>
        <begin position="1"/>
        <end position="26"/>
    </location>
</feature>
<dbReference type="HOGENOM" id="CLU_142394_1_0_1"/>
<feature type="non-terminal residue" evidence="2">
    <location>
        <position position="1"/>
    </location>
</feature>
<sequence>PGIWKFIWNHCIVVNCILQCLQNVRATISAKKFMLATPSAVIIGHKCTFEGHNPEESKVQKIHWKLHSLHCDWPECCNLTQVRGFLSVC</sequence>
<gene>
    <name evidence="2" type="ORF">M404DRAFT_88635</name>
</gene>
<accession>A0A0C3JEJ1</accession>
<dbReference type="InParanoid" id="A0A0C3JEJ1"/>
<dbReference type="OrthoDB" id="3193212at2759"/>
<name>A0A0C3JEJ1_PISTI</name>
<keyword evidence="1" id="KW-0732">Signal</keyword>
<organism evidence="2 3">
    <name type="scientific">Pisolithus tinctorius Marx 270</name>
    <dbReference type="NCBI Taxonomy" id="870435"/>
    <lineage>
        <taxon>Eukaryota</taxon>
        <taxon>Fungi</taxon>
        <taxon>Dikarya</taxon>
        <taxon>Basidiomycota</taxon>
        <taxon>Agaricomycotina</taxon>
        <taxon>Agaricomycetes</taxon>
        <taxon>Agaricomycetidae</taxon>
        <taxon>Boletales</taxon>
        <taxon>Sclerodermatineae</taxon>
        <taxon>Pisolithaceae</taxon>
        <taxon>Pisolithus</taxon>
    </lineage>
</organism>
<reference evidence="2 3" key="1">
    <citation type="submission" date="2014-04" db="EMBL/GenBank/DDBJ databases">
        <authorList>
            <consortium name="DOE Joint Genome Institute"/>
            <person name="Kuo A."/>
            <person name="Kohler A."/>
            <person name="Costa M.D."/>
            <person name="Nagy L.G."/>
            <person name="Floudas D."/>
            <person name="Copeland A."/>
            <person name="Barry K.W."/>
            <person name="Cichocki N."/>
            <person name="Veneault-Fourrey C."/>
            <person name="LaButti K."/>
            <person name="Lindquist E.A."/>
            <person name="Lipzen A."/>
            <person name="Lundell T."/>
            <person name="Morin E."/>
            <person name="Murat C."/>
            <person name="Sun H."/>
            <person name="Tunlid A."/>
            <person name="Henrissat B."/>
            <person name="Grigoriev I.V."/>
            <person name="Hibbett D.S."/>
            <person name="Martin F."/>
            <person name="Nordberg H.P."/>
            <person name="Cantor M.N."/>
            <person name="Hua S.X."/>
        </authorList>
    </citation>
    <scope>NUCLEOTIDE SEQUENCE [LARGE SCALE GENOMIC DNA]</scope>
    <source>
        <strain evidence="2 3">Marx 270</strain>
    </source>
</reference>
<dbReference type="Proteomes" id="UP000054217">
    <property type="component" value="Unassembled WGS sequence"/>
</dbReference>
<dbReference type="EMBL" id="KN832055">
    <property type="protein sequence ID" value="KIN96036.1"/>
    <property type="molecule type" value="Genomic_DNA"/>
</dbReference>
<evidence type="ECO:0000313" key="2">
    <source>
        <dbReference type="EMBL" id="KIN96036.1"/>
    </source>
</evidence>
<evidence type="ECO:0000313" key="3">
    <source>
        <dbReference type="Proteomes" id="UP000054217"/>
    </source>
</evidence>
<feature type="non-terminal residue" evidence="2">
    <location>
        <position position="89"/>
    </location>
</feature>
<dbReference type="AlphaFoldDB" id="A0A0C3JEJ1"/>
<evidence type="ECO:0000256" key="1">
    <source>
        <dbReference type="SAM" id="SignalP"/>
    </source>
</evidence>
<protein>
    <submittedName>
        <fullName evidence="2">Uncharacterized protein</fullName>
    </submittedName>
</protein>
<feature type="chain" id="PRO_5002179204" evidence="1">
    <location>
        <begin position="27"/>
        <end position="89"/>
    </location>
</feature>
<reference evidence="3" key="2">
    <citation type="submission" date="2015-01" db="EMBL/GenBank/DDBJ databases">
        <title>Evolutionary Origins and Diversification of the Mycorrhizal Mutualists.</title>
        <authorList>
            <consortium name="DOE Joint Genome Institute"/>
            <consortium name="Mycorrhizal Genomics Consortium"/>
            <person name="Kohler A."/>
            <person name="Kuo A."/>
            <person name="Nagy L.G."/>
            <person name="Floudas D."/>
            <person name="Copeland A."/>
            <person name="Barry K.W."/>
            <person name="Cichocki N."/>
            <person name="Veneault-Fourrey C."/>
            <person name="LaButti K."/>
            <person name="Lindquist E.A."/>
            <person name="Lipzen A."/>
            <person name="Lundell T."/>
            <person name="Morin E."/>
            <person name="Murat C."/>
            <person name="Riley R."/>
            <person name="Ohm R."/>
            <person name="Sun H."/>
            <person name="Tunlid A."/>
            <person name="Henrissat B."/>
            <person name="Grigoriev I.V."/>
            <person name="Hibbett D.S."/>
            <person name="Martin F."/>
        </authorList>
    </citation>
    <scope>NUCLEOTIDE SEQUENCE [LARGE SCALE GENOMIC DNA]</scope>
    <source>
        <strain evidence="3">Marx 270</strain>
    </source>
</reference>
<proteinExistence type="predicted"/>
<keyword evidence="3" id="KW-1185">Reference proteome</keyword>